<dbReference type="GO" id="GO:0034728">
    <property type="term" value="P:nucleosome organization"/>
    <property type="evidence" value="ECO:0007669"/>
    <property type="project" value="TreeGrafter"/>
</dbReference>
<evidence type="ECO:0000256" key="7">
    <source>
        <dbReference type="ARBA" id="ARBA00023163"/>
    </source>
</evidence>
<feature type="domain" description="S1 motif" evidence="12">
    <location>
        <begin position="1094"/>
        <end position="1166"/>
    </location>
</feature>
<evidence type="ECO:0000256" key="5">
    <source>
        <dbReference type="ARBA" id="ARBA00022454"/>
    </source>
</evidence>
<evidence type="ECO:0000313" key="13">
    <source>
        <dbReference type="EMBL" id="TFL07486.1"/>
    </source>
</evidence>
<dbReference type="GO" id="GO:0003677">
    <property type="term" value="F:DNA binding"/>
    <property type="evidence" value="ECO:0007669"/>
    <property type="project" value="InterPro"/>
</dbReference>
<dbReference type="Pfam" id="PF14635">
    <property type="entry name" value="HHH_7"/>
    <property type="match status" value="1"/>
</dbReference>
<dbReference type="Gene3D" id="1.10.10.650">
    <property type="entry name" value="RuvA domain 2-like"/>
    <property type="match status" value="1"/>
</dbReference>
<dbReference type="Gene3D" id="1.10.10.2740">
    <property type="entry name" value="Spt6, Death-like domain"/>
    <property type="match status" value="1"/>
</dbReference>
<dbReference type="InterPro" id="IPR003029">
    <property type="entry name" value="S1_domain"/>
</dbReference>
<dbReference type="Pfam" id="PF14641">
    <property type="entry name" value="HTH_44"/>
    <property type="match status" value="1"/>
</dbReference>
<dbReference type="GO" id="GO:0042393">
    <property type="term" value="F:histone binding"/>
    <property type="evidence" value="ECO:0007669"/>
    <property type="project" value="TreeGrafter"/>
</dbReference>
<dbReference type="InterPro" id="IPR035019">
    <property type="entry name" value="Spt6_SH2_N"/>
</dbReference>
<evidence type="ECO:0000256" key="4">
    <source>
        <dbReference type="ARBA" id="ARBA00020248"/>
    </source>
</evidence>
<comment type="function">
    <text evidence="10">Plays a role in maintenance of chromatin structure during RNA polymerase II transcription elongation thereby repressing transcription initiation from cryptic promoters. Mediates the reassembly of nucleosomes onto the promoters of at least a selected set of genes during repression; the nucleosome reassembly is essential for transcriptional repression.</text>
</comment>
<keyword evidence="13" id="KW-0648">Protein biosynthesis</keyword>
<keyword evidence="6" id="KW-0727">SH2 domain</keyword>
<feature type="region of interest" description="Disordered" evidence="11">
    <location>
        <begin position="1"/>
        <end position="185"/>
    </location>
</feature>
<dbReference type="PANTHER" id="PTHR10145">
    <property type="entry name" value="TRANSCRIPTION ELONGATION FACTOR SPT6"/>
    <property type="match status" value="1"/>
</dbReference>
<proteinExistence type="inferred from homology"/>
<dbReference type="Gene3D" id="3.30.505.10">
    <property type="entry name" value="SH2 domain"/>
    <property type="match status" value="2"/>
</dbReference>
<keyword evidence="14" id="KW-1185">Reference proteome</keyword>
<dbReference type="STRING" id="1884261.A0A5C3QZN1"/>
<evidence type="ECO:0000256" key="1">
    <source>
        <dbReference type="ARBA" id="ARBA00004123"/>
    </source>
</evidence>
<dbReference type="Pfam" id="PF14639">
    <property type="entry name" value="YqgF"/>
    <property type="match status" value="1"/>
</dbReference>
<dbReference type="CDD" id="cd09928">
    <property type="entry name" value="SH2_Cterm_SPT6_like"/>
    <property type="match status" value="1"/>
</dbReference>
<dbReference type="Gene3D" id="3.30.420.140">
    <property type="entry name" value="YqgF/RNase H-like domain"/>
    <property type="match status" value="1"/>
</dbReference>
<dbReference type="InterPro" id="IPR036860">
    <property type="entry name" value="SH2_dom_sf"/>
</dbReference>
<dbReference type="OrthoDB" id="995477at2759"/>
<dbReference type="SUPFAM" id="SSF55550">
    <property type="entry name" value="SH2 domain"/>
    <property type="match status" value="1"/>
</dbReference>
<evidence type="ECO:0000256" key="6">
    <source>
        <dbReference type="ARBA" id="ARBA00022999"/>
    </source>
</evidence>
<dbReference type="SUPFAM" id="SSF47781">
    <property type="entry name" value="RuvA domain 2-like"/>
    <property type="match status" value="2"/>
</dbReference>
<feature type="compositionally biased region" description="Low complexity" evidence="11">
    <location>
        <begin position="1515"/>
        <end position="1527"/>
    </location>
</feature>
<gene>
    <name evidence="13" type="ORF">BDV98DRAFT_25193</name>
</gene>
<feature type="region of interest" description="Disordered" evidence="11">
    <location>
        <begin position="1407"/>
        <end position="1571"/>
    </location>
</feature>
<evidence type="ECO:0000256" key="9">
    <source>
        <dbReference type="ARBA" id="ARBA00093389"/>
    </source>
</evidence>
<keyword evidence="5" id="KW-0158">Chromosome</keyword>
<reference evidence="13 14" key="1">
    <citation type="journal article" date="2019" name="Nat. Ecol. Evol.">
        <title>Megaphylogeny resolves global patterns of mushroom evolution.</title>
        <authorList>
            <person name="Varga T."/>
            <person name="Krizsan K."/>
            <person name="Foldi C."/>
            <person name="Dima B."/>
            <person name="Sanchez-Garcia M."/>
            <person name="Sanchez-Ramirez S."/>
            <person name="Szollosi G.J."/>
            <person name="Szarkandi J.G."/>
            <person name="Papp V."/>
            <person name="Albert L."/>
            <person name="Andreopoulos W."/>
            <person name="Angelini C."/>
            <person name="Antonin V."/>
            <person name="Barry K.W."/>
            <person name="Bougher N.L."/>
            <person name="Buchanan P."/>
            <person name="Buyck B."/>
            <person name="Bense V."/>
            <person name="Catcheside P."/>
            <person name="Chovatia M."/>
            <person name="Cooper J."/>
            <person name="Damon W."/>
            <person name="Desjardin D."/>
            <person name="Finy P."/>
            <person name="Geml J."/>
            <person name="Haridas S."/>
            <person name="Hughes K."/>
            <person name="Justo A."/>
            <person name="Karasinski D."/>
            <person name="Kautmanova I."/>
            <person name="Kiss B."/>
            <person name="Kocsube S."/>
            <person name="Kotiranta H."/>
            <person name="LaButti K.M."/>
            <person name="Lechner B.E."/>
            <person name="Liimatainen K."/>
            <person name="Lipzen A."/>
            <person name="Lukacs Z."/>
            <person name="Mihaltcheva S."/>
            <person name="Morgado L.N."/>
            <person name="Niskanen T."/>
            <person name="Noordeloos M.E."/>
            <person name="Ohm R.A."/>
            <person name="Ortiz-Santana B."/>
            <person name="Ovrebo C."/>
            <person name="Racz N."/>
            <person name="Riley R."/>
            <person name="Savchenko A."/>
            <person name="Shiryaev A."/>
            <person name="Soop K."/>
            <person name="Spirin V."/>
            <person name="Szebenyi C."/>
            <person name="Tomsovsky M."/>
            <person name="Tulloss R.E."/>
            <person name="Uehling J."/>
            <person name="Grigoriev I.V."/>
            <person name="Vagvolgyi C."/>
            <person name="Papp T."/>
            <person name="Martin F.M."/>
            <person name="Miettinen O."/>
            <person name="Hibbett D.S."/>
            <person name="Nagy L.G."/>
        </authorList>
    </citation>
    <scope>NUCLEOTIDE SEQUENCE [LARGE SCALE GENOMIC DNA]</scope>
    <source>
        <strain evidence="13 14">CBS 309.79</strain>
    </source>
</reference>
<evidence type="ECO:0000259" key="12">
    <source>
        <dbReference type="PROSITE" id="PS50126"/>
    </source>
</evidence>
<dbReference type="PIRSF" id="PIRSF036947">
    <property type="entry name" value="Spt6"/>
    <property type="match status" value="1"/>
</dbReference>
<feature type="compositionally biased region" description="Acidic residues" evidence="11">
    <location>
        <begin position="14"/>
        <end position="28"/>
    </location>
</feature>
<organism evidence="13 14">
    <name type="scientific">Pterulicium gracile</name>
    <dbReference type="NCBI Taxonomy" id="1884261"/>
    <lineage>
        <taxon>Eukaryota</taxon>
        <taxon>Fungi</taxon>
        <taxon>Dikarya</taxon>
        <taxon>Basidiomycota</taxon>
        <taxon>Agaricomycotina</taxon>
        <taxon>Agaricomycetes</taxon>
        <taxon>Agaricomycetidae</taxon>
        <taxon>Agaricales</taxon>
        <taxon>Pleurotineae</taxon>
        <taxon>Pterulaceae</taxon>
        <taxon>Pterulicium</taxon>
    </lineage>
</organism>
<keyword evidence="7 10" id="KW-0804">Transcription</keyword>
<dbReference type="InterPro" id="IPR035018">
    <property type="entry name" value="Spt6_SH2_C"/>
</dbReference>
<evidence type="ECO:0000256" key="8">
    <source>
        <dbReference type="ARBA" id="ARBA00023242"/>
    </source>
</evidence>
<comment type="subcellular location">
    <subcellularLocation>
        <location evidence="2">Chromosome</location>
    </subcellularLocation>
    <subcellularLocation>
        <location evidence="1 10">Nucleus</location>
    </subcellularLocation>
</comment>
<dbReference type="SMART" id="SM00252">
    <property type="entry name" value="SH2"/>
    <property type="match status" value="1"/>
</dbReference>
<feature type="compositionally biased region" description="Polar residues" evidence="11">
    <location>
        <begin position="1464"/>
        <end position="1473"/>
    </location>
</feature>
<dbReference type="FunFam" id="3.30.505.10:FF:000056">
    <property type="entry name" value="Transcription elongation factor Spt6"/>
    <property type="match status" value="1"/>
</dbReference>
<dbReference type="CDD" id="cd09918">
    <property type="entry name" value="SH2_Nterm_SPT6_like"/>
    <property type="match status" value="1"/>
</dbReference>
<evidence type="ECO:0000313" key="14">
    <source>
        <dbReference type="Proteomes" id="UP000305067"/>
    </source>
</evidence>
<dbReference type="GO" id="GO:0140673">
    <property type="term" value="P:transcription elongation-coupled chromatin remodeling"/>
    <property type="evidence" value="ECO:0007669"/>
    <property type="project" value="InterPro"/>
</dbReference>
<feature type="compositionally biased region" description="Acidic residues" evidence="11">
    <location>
        <begin position="35"/>
        <end position="48"/>
    </location>
</feature>
<keyword evidence="8 10" id="KW-0539">Nucleus</keyword>
<dbReference type="Pfam" id="PF14633">
    <property type="entry name" value="SH2_2"/>
    <property type="match status" value="1"/>
</dbReference>
<dbReference type="InterPro" id="IPR035420">
    <property type="entry name" value="Spt6_SH2"/>
</dbReference>
<evidence type="ECO:0000256" key="10">
    <source>
        <dbReference type="PIRNR" id="PIRNR036947"/>
    </source>
</evidence>
<accession>A0A5C3QZN1</accession>
<feature type="compositionally biased region" description="Acidic residues" evidence="11">
    <location>
        <begin position="58"/>
        <end position="69"/>
    </location>
</feature>
<dbReference type="Gene3D" id="1.10.150.850">
    <property type="entry name" value="Spt6, helix-hairpin-helix domain"/>
    <property type="match status" value="1"/>
</dbReference>
<keyword evidence="13" id="KW-0251">Elongation factor</keyword>
<dbReference type="InterPro" id="IPR055179">
    <property type="entry name" value="Tex-like_central_region"/>
</dbReference>
<feature type="compositionally biased region" description="Acidic residues" evidence="11">
    <location>
        <begin position="88"/>
        <end position="100"/>
    </location>
</feature>
<dbReference type="Pfam" id="PF17674">
    <property type="entry name" value="HHH_9"/>
    <property type="match status" value="1"/>
</dbReference>
<name>A0A5C3QZN1_9AGAR</name>
<dbReference type="InterPro" id="IPR028231">
    <property type="entry name" value="Spt6_YqgF"/>
</dbReference>
<dbReference type="PROSITE" id="PS50126">
    <property type="entry name" value="S1"/>
    <property type="match status" value="1"/>
</dbReference>
<dbReference type="Pfam" id="PF22706">
    <property type="entry name" value="Tex_central_region"/>
    <property type="match status" value="1"/>
</dbReference>
<dbReference type="InterPro" id="IPR028083">
    <property type="entry name" value="Spt6_acidic_N_dom"/>
</dbReference>
<dbReference type="InterPro" id="IPR010994">
    <property type="entry name" value="RuvA_2-like"/>
</dbReference>
<dbReference type="Gene3D" id="1.10.3500.10">
    <property type="entry name" value="Tex N-terminal region-like"/>
    <property type="match status" value="1"/>
</dbReference>
<dbReference type="Proteomes" id="UP000305067">
    <property type="component" value="Unassembled WGS sequence"/>
</dbReference>
<dbReference type="InterPro" id="IPR037027">
    <property type="entry name" value="YqgF/RNaseH-like_dom_sf"/>
</dbReference>
<dbReference type="Pfam" id="PF14632">
    <property type="entry name" value="SPT6_acidic"/>
    <property type="match status" value="1"/>
</dbReference>
<dbReference type="PANTHER" id="PTHR10145:SF6">
    <property type="entry name" value="TRANSCRIPTION ELONGATION FACTOR SPT6"/>
    <property type="match status" value="1"/>
</dbReference>
<feature type="compositionally biased region" description="Basic and acidic residues" evidence="11">
    <location>
        <begin position="174"/>
        <end position="185"/>
    </location>
</feature>
<sequence>MSSSLPAEPSYPEDRDEAMASDEDEGEGDVVMGGDPEDSSEEEDENEEEARRIREGFIVDEDDEDDDEGEQRRIKRRKHRHRKRREEDENLEDDDLELLEENTGTSFKKNRRIRRGGDRESPEASSYRRPRVAPSDSEDNDLDLPKVQDIQRIFDNESGDDTDSFIETDEEEGGLSHEAAREEKQKRKLMKQRHRLALSSHPDLEGFDAVAWDEIHDVFGNGHDYDWALSGEEDDDAHEAKQDIRLPDVFEPSVLKERWMTEDDDLIRQLDVPERMQLSNCSFSSQATLSHLARLDPEDLEDAARWVAERFDADRWLPPPPSDQEFATTDHKSAADRQPSVLLALKCMFIMDYEVPYIWTHKRDDIIDGLPQSSHLWQVYALGLKYRSFAARRKAMVASYGRLGVQDEYFETEVQPLLDSVEMVADASAFLHVFHKGKKPDEFEFQFHDDEPVDTSKKHKTPNRVSAYEFAKKGKAAEVALKFGIQPHHIVLNFTSSSTVHFVDDHDQDPLTWAEEHSFDDVRSAPAEELLRQARMIIAHELGKDPLLRRDIRSVFQQDGLVSVRPTEKGISKIDEYHPANNFKYLKNKRMSSILKSSQFLKMLKAEDEQLISISIHLSADVQDDFERRLSDAFHSDSYSDTAKLWNEERRRVINEVMELHLLPAGAKWARDYLREECEDFIAEQCANQLRSRIDSAPYTTEHMTHGETPSVLAVSWGKGDPKQDAISVVFLDEEGRLRDHTQFDNLVDTEYQDEFKDLLRRRRPDLVVIGGFSMATAKLSQRVKELIRPRLNENGEPSAEEQRNETPIIYMHDAVARLYRNSDRASEEFPALGPVQRYCVGLARYAQSPLNEYAALGPDIVAITFDDGDQHSIPAERLLVSLERALVDVVNKVGVDINRASAEVYPRCLLPFVCGLGPRKAQALIHKINALDGNLVNREQFVRAGILTTKLFLNASAFLKIALDFDSKLPKARHVDDDVPDPLDSTRIHPEDYELARKMATDALEIDDEDIHDEHPSYIISLIMQDADREKKLNDLNLEEFADSLLEANNERKRLTLNEIRFELVKPFAERRPPFQPLRDWDVLTMFSGMSKNALDIGFIVSAQVLRPKGLAVRLDSGIEGLINPNYVSDDGTVNLKKGQTVNGVIIDVRVNAETDTFTVELSTRATDVQDGDATFRKVAPDSLYWDRSVQERDQEMLARKRRAQVNSGRRILKHPNFHNFNMSQAEAHLDKQPRGDVVIRPSSKGVNHLAITWKVDDKLYQHINVTDPKADPETNAVGDELIVDPEHVYADLDELIVNHVQAINRRVEELMAHEKFKPGPEDELHMFLKNFVAANPSKSIYGFTLNRRKPGHFNLCFLANKNASVSTWPIRVGPEAYYLFEAAAAGVPELCDAFKVRHLHESRAAATANAGGKTPYAGGRTPARPGHTTPGHMSSRTPGHMSTRVPGHVSIRQPARTPNPYPTNAASTWGSTPAHHGGMTPAPHPPFPTSGGFPNFGAQSGAPPYGGPPPPGYGQNPYQQQAPGYPNQPPYPGYQTPGAPPQPPAAPGGAPGIHPSRMQMLQGAGGWPS</sequence>
<dbReference type="GO" id="GO:0031491">
    <property type="term" value="F:nucleosome binding"/>
    <property type="evidence" value="ECO:0007669"/>
    <property type="project" value="TreeGrafter"/>
</dbReference>
<comment type="similarity">
    <text evidence="3 10">Belongs to the SPT6 family.</text>
</comment>
<dbReference type="InterPro" id="IPR041692">
    <property type="entry name" value="HHH_9"/>
</dbReference>
<dbReference type="GO" id="GO:0003746">
    <property type="term" value="F:translation elongation factor activity"/>
    <property type="evidence" value="ECO:0007669"/>
    <property type="project" value="UniProtKB-KW"/>
</dbReference>
<dbReference type="CDD" id="cd00164">
    <property type="entry name" value="S1_like"/>
    <property type="match status" value="1"/>
</dbReference>
<comment type="function">
    <text evidence="9">Histone H3-H4 chaperone that plays a role in maintenance of chromatin structure during RNA polymerase II transcription elongation thereby repressing transcription initiation from cryptic promoters. Mediates the reassembly of nucleosomes onto the promoters of at least a selected set of genes during repression; the nucleosome reassembly is essential for transcriptional repression. Essential for viability.</text>
</comment>
<feature type="compositionally biased region" description="Basic residues" evidence="11">
    <location>
        <begin position="73"/>
        <end position="84"/>
    </location>
</feature>
<protein>
    <recommendedName>
        <fullName evidence="4 10">Transcription elongation factor Spt6</fullName>
    </recommendedName>
</protein>
<dbReference type="InterPro" id="IPR023323">
    <property type="entry name" value="Tex-like_dom_sf"/>
</dbReference>
<dbReference type="SUPFAM" id="SSF158832">
    <property type="entry name" value="Tex N-terminal region-like"/>
    <property type="match status" value="1"/>
</dbReference>
<evidence type="ECO:0000256" key="2">
    <source>
        <dbReference type="ARBA" id="ARBA00004286"/>
    </source>
</evidence>
<dbReference type="InterPro" id="IPR028088">
    <property type="entry name" value="Spt6_HTH_DNA-bd_dom"/>
</dbReference>
<dbReference type="FunFam" id="1.10.10.2740:FF:000002">
    <property type="entry name" value="Transcription elongation factor Spt6"/>
    <property type="match status" value="1"/>
</dbReference>
<dbReference type="InterPro" id="IPR032706">
    <property type="entry name" value="Spt6_HHH"/>
</dbReference>
<dbReference type="GO" id="GO:0008023">
    <property type="term" value="C:transcription elongation factor complex"/>
    <property type="evidence" value="ECO:0007669"/>
    <property type="project" value="TreeGrafter"/>
</dbReference>
<feature type="compositionally biased region" description="Acidic residues" evidence="11">
    <location>
        <begin position="157"/>
        <end position="173"/>
    </location>
</feature>
<dbReference type="EMBL" id="ML178814">
    <property type="protein sequence ID" value="TFL07486.1"/>
    <property type="molecule type" value="Genomic_DNA"/>
</dbReference>
<dbReference type="SUPFAM" id="SSF53098">
    <property type="entry name" value="Ribonuclease H-like"/>
    <property type="match status" value="1"/>
</dbReference>
<dbReference type="InterPro" id="IPR017072">
    <property type="entry name" value="TF_Spt6"/>
</dbReference>
<evidence type="ECO:0000256" key="11">
    <source>
        <dbReference type="SAM" id="MobiDB-lite"/>
    </source>
</evidence>
<dbReference type="InterPro" id="IPR023319">
    <property type="entry name" value="Tex-like_HTH_dom_sf"/>
</dbReference>
<dbReference type="GO" id="GO:0005694">
    <property type="term" value="C:chromosome"/>
    <property type="evidence" value="ECO:0007669"/>
    <property type="project" value="UniProtKB-SubCell"/>
</dbReference>
<dbReference type="InterPro" id="IPR012337">
    <property type="entry name" value="RNaseH-like_sf"/>
</dbReference>
<evidence type="ECO:0000256" key="3">
    <source>
        <dbReference type="ARBA" id="ARBA00009253"/>
    </source>
</evidence>
<dbReference type="InterPro" id="IPR042066">
    <property type="entry name" value="Spt6_death-like"/>
</dbReference>
<dbReference type="InterPro" id="IPR000980">
    <property type="entry name" value="SH2"/>
</dbReference>
<feature type="compositionally biased region" description="Pro residues" evidence="11">
    <location>
        <begin position="1528"/>
        <end position="1548"/>
    </location>
</feature>